<dbReference type="Pfam" id="PF00893">
    <property type="entry name" value="Multi_Drug_Res"/>
    <property type="match status" value="1"/>
</dbReference>
<keyword evidence="6 10" id="KW-0472">Membrane</keyword>
<comment type="similarity">
    <text evidence="7">Belongs to the drug/metabolite transporter (DMT) superfamily. Small multidrug resistance (SMR) (TC 2.A.7.1) family. Gdx/SugE subfamily.</text>
</comment>
<evidence type="ECO:0000256" key="4">
    <source>
        <dbReference type="ARBA" id="ARBA00022692"/>
    </source>
</evidence>
<dbReference type="GO" id="GO:1990961">
    <property type="term" value="P:xenobiotic detoxification by transmembrane export across the plasma membrane"/>
    <property type="evidence" value="ECO:0007669"/>
    <property type="project" value="UniProtKB-ARBA"/>
</dbReference>
<keyword evidence="2" id="KW-0813">Transport</keyword>
<dbReference type="InterPro" id="IPR000390">
    <property type="entry name" value="Small_drug/metabolite_transptr"/>
</dbReference>
<dbReference type="PANTHER" id="PTHR30561:SF0">
    <property type="entry name" value="GUANIDINIUM EXPORTER"/>
    <property type="match status" value="1"/>
</dbReference>
<evidence type="ECO:0000313" key="12">
    <source>
        <dbReference type="Proteomes" id="UP000484076"/>
    </source>
</evidence>
<dbReference type="AlphaFoldDB" id="A0A8X8H7I1"/>
<sequence>MSAVNPWVLVLLAGLLETGWALGLKYSDGFTRLVPTVLTLIGAVGSFYLLSQGMKSLPVGTAYAVWVGIGTVGTAILAVFLFGEPVSLLRVAGILLIVSGIIALKMA</sequence>
<reference evidence="11" key="1">
    <citation type="submission" date="2020-05" db="EMBL/GenBank/DDBJ databases">
        <title>Fertoebacter nigrum gen. nov., sp. nov., a new member of the family Rhodobacteraceae.</title>
        <authorList>
            <person name="Szuroczki S."/>
            <person name="Abbaszade G."/>
            <person name="Buni D."/>
            <person name="Schumann P."/>
            <person name="Toth E."/>
        </authorList>
    </citation>
    <scope>NUCLEOTIDE SEQUENCE</scope>
    <source>
        <strain evidence="11">RG-N-1a</strain>
    </source>
</reference>
<dbReference type="InterPro" id="IPR037185">
    <property type="entry name" value="EmrE-like"/>
</dbReference>
<gene>
    <name evidence="11" type="ORF">GEU84_010310</name>
</gene>
<protein>
    <recommendedName>
        <fullName evidence="8">Guanidinium exporter</fullName>
    </recommendedName>
</protein>
<dbReference type="InterPro" id="IPR045324">
    <property type="entry name" value="Small_multidrug_res"/>
</dbReference>
<evidence type="ECO:0000256" key="10">
    <source>
        <dbReference type="SAM" id="Phobius"/>
    </source>
</evidence>
<dbReference type="FunFam" id="1.10.3730.20:FF:000001">
    <property type="entry name" value="Quaternary ammonium compound resistance transporter SugE"/>
    <property type="match status" value="1"/>
</dbReference>
<keyword evidence="12" id="KW-1185">Reference proteome</keyword>
<evidence type="ECO:0000256" key="9">
    <source>
        <dbReference type="RuleBase" id="RU003942"/>
    </source>
</evidence>
<comment type="subcellular location">
    <subcellularLocation>
        <location evidence="1 9">Cell membrane</location>
        <topology evidence="1 9">Multi-pass membrane protein</topology>
    </subcellularLocation>
</comment>
<dbReference type="Proteomes" id="UP000484076">
    <property type="component" value="Unassembled WGS sequence"/>
</dbReference>
<name>A0A8X8H7I1_9RHOB</name>
<evidence type="ECO:0000256" key="3">
    <source>
        <dbReference type="ARBA" id="ARBA00022475"/>
    </source>
</evidence>
<evidence type="ECO:0000256" key="2">
    <source>
        <dbReference type="ARBA" id="ARBA00022448"/>
    </source>
</evidence>
<feature type="transmembrane region" description="Helical" evidence="10">
    <location>
        <begin position="88"/>
        <end position="104"/>
    </location>
</feature>
<comment type="caution">
    <text evidence="11">The sequence shown here is derived from an EMBL/GenBank/DDBJ whole genome shotgun (WGS) entry which is preliminary data.</text>
</comment>
<dbReference type="GO" id="GO:0005886">
    <property type="term" value="C:plasma membrane"/>
    <property type="evidence" value="ECO:0007669"/>
    <property type="project" value="UniProtKB-SubCell"/>
</dbReference>
<evidence type="ECO:0000256" key="6">
    <source>
        <dbReference type="ARBA" id="ARBA00023136"/>
    </source>
</evidence>
<evidence type="ECO:0000256" key="7">
    <source>
        <dbReference type="ARBA" id="ARBA00038151"/>
    </source>
</evidence>
<evidence type="ECO:0000256" key="5">
    <source>
        <dbReference type="ARBA" id="ARBA00022989"/>
    </source>
</evidence>
<keyword evidence="5 10" id="KW-1133">Transmembrane helix</keyword>
<keyword evidence="3" id="KW-1003">Cell membrane</keyword>
<dbReference type="EMBL" id="WHUT02000005">
    <property type="protein sequence ID" value="NUB44776.1"/>
    <property type="molecule type" value="Genomic_DNA"/>
</dbReference>
<evidence type="ECO:0000256" key="1">
    <source>
        <dbReference type="ARBA" id="ARBA00004651"/>
    </source>
</evidence>
<dbReference type="GO" id="GO:0022857">
    <property type="term" value="F:transmembrane transporter activity"/>
    <property type="evidence" value="ECO:0007669"/>
    <property type="project" value="InterPro"/>
</dbReference>
<feature type="transmembrane region" description="Helical" evidence="10">
    <location>
        <begin position="62"/>
        <end position="82"/>
    </location>
</feature>
<dbReference type="PANTHER" id="PTHR30561">
    <property type="entry name" value="SMR FAMILY PROTON-DEPENDENT DRUG EFFLUX TRANSPORTER SUGE"/>
    <property type="match status" value="1"/>
</dbReference>
<feature type="transmembrane region" description="Helical" evidence="10">
    <location>
        <begin position="31"/>
        <end position="50"/>
    </location>
</feature>
<dbReference type="Gene3D" id="1.10.3730.20">
    <property type="match status" value="1"/>
</dbReference>
<keyword evidence="4 9" id="KW-0812">Transmembrane</keyword>
<proteinExistence type="inferred from homology"/>
<evidence type="ECO:0000313" key="11">
    <source>
        <dbReference type="EMBL" id="NUB44776.1"/>
    </source>
</evidence>
<dbReference type="SUPFAM" id="SSF103481">
    <property type="entry name" value="Multidrug resistance efflux transporter EmrE"/>
    <property type="match status" value="1"/>
</dbReference>
<dbReference type="RefSeq" id="WP_152826116.1">
    <property type="nucleotide sequence ID" value="NZ_WHUT02000005.1"/>
</dbReference>
<evidence type="ECO:0000256" key="8">
    <source>
        <dbReference type="ARBA" id="ARBA00039168"/>
    </source>
</evidence>
<organism evidence="11 12">
    <name type="scientific">Fertoeibacter niger</name>
    <dbReference type="NCBI Taxonomy" id="2656921"/>
    <lineage>
        <taxon>Bacteria</taxon>
        <taxon>Pseudomonadati</taxon>
        <taxon>Pseudomonadota</taxon>
        <taxon>Alphaproteobacteria</taxon>
        <taxon>Rhodobacterales</taxon>
        <taxon>Paracoccaceae</taxon>
        <taxon>Fertoeibacter</taxon>
    </lineage>
</organism>
<accession>A0A8X8H7I1</accession>